<reference evidence="1 2" key="1">
    <citation type="submission" date="2019-06" db="EMBL/GenBank/DDBJ databases">
        <title>New taxonomy in bacterial strain CC-CFT640, isolated from vineyard.</title>
        <authorList>
            <person name="Lin S.-Y."/>
            <person name="Tsai C.-F."/>
            <person name="Young C.-C."/>
        </authorList>
    </citation>
    <scope>NUCLEOTIDE SEQUENCE [LARGE SCALE GENOMIC DNA]</scope>
    <source>
        <strain evidence="1 2">CC-CFT640</strain>
    </source>
</reference>
<organism evidence="1 2">
    <name type="scientific">Vineibacter terrae</name>
    <dbReference type="NCBI Taxonomy" id="2586908"/>
    <lineage>
        <taxon>Bacteria</taxon>
        <taxon>Pseudomonadati</taxon>
        <taxon>Pseudomonadota</taxon>
        <taxon>Alphaproteobacteria</taxon>
        <taxon>Hyphomicrobiales</taxon>
        <taxon>Vineibacter</taxon>
    </lineage>
</organism>
<protein>
    <submittedName>
        <fullName evidence="1">Uncharacterized protein</fullName>
    </submittedName>
</protein>
<accession>A0A5C8PI27</accession>
<gene>
    <name evidence="1" type="ORF">FHP25_24095</name>
</gene>
<keyword evidence="2" id="KW-1185">Reference proteome</keyword>
<dbReference type="AlphaFoldDB" id="A0A5C8PI27"/>
<dbReference type="Proteomes" id="UP000321638">
    <property type="component" value="Unassembled WGS sequence"/>
</dbReference>
<name>A0A5C8PI27_9HYPH</name>
<dbReference type="OrthoDB" id="9869825at2"/>
<proteinExistence type="predicted"/>
<evidence type="ECO:0000313" key="1">
    <source>
        <dbReference type="EMBL" id="TXL72850.1"/>
    </source>
</evidence>
<sequence>MRMAAPGDNEHSPVPAIVAGPLAMSIDRLLSAWGAFALDRQKRLVERVAAACAAPAARSQHDSDKLARDALNTLVARWAAALGDRNGRLPAEALRAAFIAIDGARRWPDQFLATIPAEDFRRELYSALPRPLPAPAPLDMPEQPL</sequence>
<dbReference type="EMBL" id="VDUZ01000030">
    <property type="protein sequence ID" value="TXL72850.1"/>
    <property type="molecule type" value="Genomic_DNA"/>
</dbReference>
<dbReference type="RefSeq" id="WP_147849533.1">
    <property type="nucleotide sequence ID" value="NZ_VDUZ01000030.1"/>
</dbReference>
<comment type="caution">
    <text evidence="1">The sequence shown here is derived from an EMBL/GenBank/DDBJ whole genome shotgun (WGS) entry which is preliminary data.</text>
</comment>
<evidence type="ECO:0000313" key="2">
    <source>
        <dbReference type="Proteomes" id="UP000321638"/>
    </source>
</evidence>